<protein>
    <submittedName>
        <fullName evidence="7">NAD(P)-dependent iron-only hydrogenase diaphorase component flavoprotein</fullName>
    </submittedName>
</protein>
<keyword evidence="8" id="KW-1185">Reference proteome</keyword>
<evidence type="ECO:0000313" key="7">
    <source>
        <dbReference type="EMBL" id="SJZ32308.1"/>
    </source>
</evidence>
<evidence type="ECO:0000256" key="3">
    <source>
        <dbReference type="ARBA" id="ARBA00022723"/>
    </source>
</evidence>
<dbReference type="InterPro" id="IPR036249">
    <property type="entry name" value="Thioredoxin-like_sf"/>
</dbReference>
<dbReference type="Gene3D" id="3.10.20.600">
    <property type="match status" value="1"/>
</dbReference>
<dbReference type="Gene3D" id="3.40.50.11540">
    <property type="entry name" value="NADH-ubiquinone oxidoreductase 51kDa subunit"/>
    <property type="match status" value="1"/>
</dbReference>
<dbReference type="FunFam" id="1.20.1440.230:FF:000001">
    <property type="entry name" value="Mitochondrial NADH dehydrogenase flavoprotein 1"/>
    <property type="match status" value="1"/>
</dbReference>
<dbReference type="Proteomes" id="UP000190625">
    <property type="component" value="Unassembled WGS sequence"/>
</dbReference>
<dbReference type="InterPro" id="IPR017896">
    <property type="entry name" value="4Fe4S_Fe-S-bd"/>
</dbReference>
<dbReference type="Pfam" id="PF01257">
    <property type="entry name" value="2Fe-2S_thioredx"/>
    <property type="match status" value="1"/>
</dbReference>
<dbReference type="PANTHER" id="PTHR43578">
    <property type="entry name" value="NADH-QUINONE OXIDOREDUCTASE SUBUNIT F"/>
    <property type="match status" value="1"/>
</dbReference>
<dbReference type="SUPFAM" id="SSF140490">
    <property type="entry name" value="Nqo1C-terminal domain-like"/>
    <property type="match status" value="1"/>
</dbReference>
<dbReference type="InterPro" id="IPR037207">
    <property type="entry name" value="Nuop51_4Fe4S-bd_sf"/>
</dbReference>
<dbReference type="GO" id="GO:0051539">
    <property type="term" value="F:4 iron, 4 sulfur cluster binding"/>
    <property type="evidence" value="ECO:0007669"/>
    <property type="project" value="UniProtKB-KW"/>
</dbReference>
<dbReference type="InterPro" id="IPR017900">
    <property type="entry name" value="4Fe4S_Fe_S_CS"/>
</dbReference>
<dbReference type="PROSITE" id="PS51379">
    <property type="entry name" value="4FE4S_FER_2"/>
    <property type="match status" value="2"/>
</dbReference>
<dbReference type="Pfam" id="PF01512">
    <property type="entry name" value="Complex1_51K"/>
    <property type="match status" value="1"/>
</dbReference>
<accession>A0A1T4JQ45</accession>
<dbReference type="SUPFAM" id="SSF142019">
    <property type="entry name" value="Nqo1 FMN-binding domain-like"/>
    <property type="match status" value="1"/>
</dbReference>
<dbReference type="FunFam" id="3.40.50.11540:FF:000001">
    <property type="entry name" value="NADH dehydrogenase [ubiquinone] flavoprotein 1, mitochondrial"/>
    <property type="match status" value="1"/>
</dbReference>
<dbReference type="Pfam" id="PF10589">
    <property type="entry name" value="NADH_4Fe-4S"/>
    <property type="match status" value="1"/>
</dbReference>
<reference evidence="8" key="1">
    <citation type="submission" date="2017-02" db="EMBL/GenBank/DDBJ databases">
        <authorList>
            <person name="Varghese N."/>
            <person name="Submissions S."/>
        </authorList>
    </citation>
    <scope>NUCLEOTIDE SEQUENCE [LARGE SCALE GENOMIC DNA]</scope>
    <source>
        <strain evidence="8">ATCC BAA-73</strain>
    </source>
</reference>
<keyword evidence="3" id="KW-0479">Metal-binding</keyword>
<dbReference type="Gene3D" id="3.30.70.20">
    <property type="match status" value="1"/>
</dbReference>
<feature type="domain" description="4Fe-4S ferredoxin-type" evidence="6">
    <location>
        <begin position="573"/>
        <end position="600"/>
    </location>
</feature>
<dbReference type="SMART" id="SM00928">
    <property type="entry name" value="NADH_4Fe-4S"/>
    <property type="match status" value="1"/>
</dbReference>
<organism evidence="7 8">
    <name type="scientific">Selenihalanaerobacter shriftii</name>
    <dbReference type="NCBI Taxonomy" id="142842"/>
    <lineage>
        <taxon>Bacteria</taxon>
        <taxon>Bacillati</taxon>
        <taxon>Bacillota</taxon>
        <taxon>Clostridia</taxon>
        <taxon>Halanaerobiales</taxon>
        <taxon>Halobacteroidaceae</taxon>
        <taxon>Selenihalanaerobacter</taxon>
    </lineage>
</organism>
<keyword evidence="2" id="KW-0004">4Fe-4S</keyword>
<evidence type="ECO:0000259" key="6">
    <source>
        <dbReference type="PROSITE" id="PS51379"/>
    </source>
</evidence>
<dbReference type="SUPFAM" id="SSF52833">
    <property type="entry name" value="Thioredoxin-like"/>
    <property type="match status" value="1"/>
</dbReference>
<sequence>MALKTEMLVCGGTSCFSSGSEDIYQNLVDQLADNNLEEETKLTKTGCFGFCEKGPIVVIYQEDAPTGIFYCQVEPEDVQQIVQEHLINGEIIDDLLYEEPDTGRKIPEYENMGFYKYQQRLALKNCGFIEPYEIEEYIARDGYRALGEALTHMNPQEIIEEVKTSKLRGRGGGGFPTGLKWEFTRKAEGNPKYVICNADEGDPGAFMDRSILEGDPHSVIEGLAIAAYVIGAEQGYVYIRAEYPLAVERLEKAIKEANKLGLLGKNIFDTGFNFNLEIRVGAGAFVCGEETALIHSVQGDRGDPRSKPPYPANQGLWNQPTLINNVETLANVPQIILNGGKWFSHIGAEESTGTKVFALAGDIYNTGLIEVPMGTTLREIIFELGGGIPGGKEFKAAQTGGPSGGCIPKENLDISVDYDTLIEVGSMMGSGGLIVMDEDTCMVDVARYYLDFTQDEACGKCTPGRVGTKRLLEMLNKIVEGEAESNILDKLEALSVEVKKTSLCGLGQSAPNPILSTLNYFREEYEAHVFDKRCPAGVCEALLDYTIDEEKCKACGLCAKKCPAATIEGSKEEGYTIDPEECKDCGICEEECPFDAIARG</sequence>
<dbReference type="RefSeq" id="WP_078808839.1">
    <property type="nucleotide sequence ID" value="NZ_FUWM01000004.1"/>
</dbReference>
<dbReference type="InterPro" id="IPR011538">
    <property type="entry name" value="Nuo51_FMN-bd"/>
</dbReference>
<dbReference type="PROSITE" id="PS00198">
    <property type="entry name" value="4FE4S_FER_1"/>
    <property type="match status" value="1"/>
</dbReference>
<feature type="domain" description="4Fe-4S ferredoxin-type" evidence="6">
    <location>
        <begin position="543"/>
        <end position="572"/>
    </location>
</feature>
<dbReference type="EMBL" id="FUWM01000004">
    <property type="protein sequence ID" value="SJZ32308.1"/>
    <property type="molecule type" value="Genomic_DNA"/>
</dbReference>
<dbReference type="STRING" id="142842.SAMN02745118_00309"/>
<comment type="similarity">
    <text evidence="1">Belongs to the complex I 51 kDa subunit family.</text>
</comment>
<name>A0A1T4JQ45_9FIRM</name>
<dbReference type="PANTHER" id="PTHR43578:SF3">
    <property type="entry name" value="NADH-QUINONE OXIDOREDUCTASE SUBUNIT F"/>
    <property type="match status" value="1"/>
</dbReference>
<dbReference type="Pfam" id="PF12838">
    <property type="entry name" value="Fer4_7"/>
    <property type="match status" value="1"/>
</dbReference>
<keyword evidence="5" id="KW-0411">Iron-sulfur</keyword>
<evidence type="ECO:0000256" key="1">
    <source>
        <dbReference type="ARBA" id="ARBA00007523"/>
    </source>
</evidence>
<dbReference type="SUPFAM" id="SSF142984">
    <property type="entry name" value="Nqo1 middle domain-like"/>
    <property type="match status" value="1"/>
</dbReference>
<dbReference type="Gene3D" id="6.10.250.1450">
    <property type="match status" value="1"/>
</dbReference>
<evidence type="ECO:0000256" key="2">
    <source>
        <dbReference type="ARBA" id="ARBA00022485"/>
    </source>
</evidence>
<keyword evidence="4" id="KW-0408">Iron</keyword>
<dbReference type="CDD" id="cd02980">
    <property type="entry name" value="TRX_Fd_family"/>
    <property type="match status" value="1"/>
</dbReference>
<evidence type="ECO:0000313" key="8">
    <source>
        <dbReference type="Proteomes" id="UP000190625"/>
    </source>
</evidence>
<dbReference type="SUPFAM" id="SSF54862">
    <property type="entry name" value="4Fe-4S ferredoxins"/>
    <property type="match status" value="1"/>
</dbReference>
<dbReference type="OrthoDB" id="9761899at2"/>
<dbReference type="NCBIfam" id="NF010120">
    <property type="entry name" value="PRK13596.1"/>
    <property type="match status" value="1"/>
</dbReference>
<dbReference type="GO" id="GO:0046872">
    <property type="term" value="F:metal ion binding"/>
    <property type="evidence" value="ECO:0007669"/>
    <property type="project" value="UniProtKB-KW"/>
</dbReference>
<evidence type="ECO:0000256" key="4">
    <source>
        <dbReference type="ARBA" id="ARBA00023004"/>
    </source>
</evidence>
<dbReference type="Gene3D" id="1.20.1440.230">
    <property type="entry name" value="NADH-ubiquinone oxidoreductase 51kDa subunit, iron-sulphur binding domain"/>
    <property type="match status" value="1"/>
</dbReference>
<dbReference type="InterPro" id="IPR019575">
    <property type="entry name" value="Nuop51_4Fe4S-bd"/>
</dbReference>
<dbReference type="Gene3D" id="3.40.30.10">
    <property type="entry name" value="Glutaredoxin"/>
    <property type="match status" value="1"/>
</dbReference>
<proteinExistence type="inferred from homology"/>
<evidence type="ECO:0000256" key="5">
    <source>
        <dbReference type="ARBA" id="ARBA00023014"/>
    </source>
</evidence>
<dbReference type="AlphaFoldDB" id="A0A1T4JQ45"/>
<dbReference type="InterPro" id="IPR037225">
    <property type="entry name" value="Nuo51_FMN-bd_sf"/>
</dbReference>
<gene>
    <name evidence="7" type="ORF">SAMN02745118_00309</name>
</gene>